<accession>A0A507DQR8</accession>
<dbReference type="InterPro" id="IPR051640">
    <property type="entry name" value="GRB10-interact_GYF"/>
</dbReference>
<gene>
    <name evidence="3" type="ORF">CcCBS67573_g09746</name>
</gene>
<dbReference type="Proteomes" id="UP000320333">
    <property type="component" value="Unassembled WGS sequence"/>
</dbReference>
<feature type="compositionally biased region" description="Basic and acidic residues" evidence="1">
    <location>
        <begin position="120"/>
        <end position="147"/>
    </location>
</feature>
<name>A0A507DQR8_9FUNG</name>
<evidence type="ECO:0000256" key="1">
    <source>
        <dbReference type="SAM" id="MobiDB-lite"/>
    </source>
</evidence>
<dbReference type="Gene3D" id="3.30.1490.40">
    <property type="match status" value="1"/>
</dbReference>
<dbReference type="SMART" id="SM00444">
    <property type="entry name" value="GYF"/>
    <property type="match status" value="1"/>
</dbReference>
<feature type="region of interest" description="Disordered" evidence="1">
    <location>
        <begin position="786"/>
        <end position="816"/>
    </location>
</feature>
<dbReference type="AlphaFoldDB" id="A0A507DQR8"/>
<comment type="caution">
    <text evidence="3">The sequence shown here is derived from an EMBL/GenBank/DDBJ whole genome shotgun (WGS) entry which is preliminary data.</text>
</comment>
<dbReference type="CDD" id="cd00072">
    <property type="entry name" value="GYF"/>
    <property type="match status" value="1"/>
</dbReference>
<feature type="compositionally biased region" description="Low complexity" evidence="1">
    <location>
        <begin position="13"/>
        <end position="23"/>
    </location>
</feature>
<dbReference type="PANTHER" id="PTHR14445:SF36">
    <property type="entry name" value="FI03272P-RELATED"/>
    <property type="match status" value="1"/>
</dbReference>
<dbReference type="PROSITE" id="PS50829">
    <property type="entry name" value="GYF"/>
    <property type="match status" value="1"/>
</dbReference>
<proteinExistence type="predicted"/>
<feature type="compositionally biased region" description="Polar residues" evidence="1">
    <location>
        <begin position="1"/>
        <end position="12"/>
    </location>
</feature>
<feature type="region of interest" description="Disordered" evidence="1">
    <location>
        <begin position="892"/>
        <end position="914"/>
    </location>
</feature>
<dbReference type="PANTHER" id="PTHR14445">
    <property type="entry name" value="GRB10 INTERACTING GYF PROTEIN"/>
    <property type="match status" value="1"/>
</dbReference>
<dbReference type="OrthoDB" id="6415790at2759"/>
<evidence type="ECO:0000313" key="4">
    <source>
        <dbReference type="Proteomes" id="UP000320333"/>
    </source>
</evidence>
<protein>
    <recommendedName>
        <fullName evidence="2">GYF domain-containing protein</fullName>
    </recommendedName>
</protein>
<dbReference type="STRING" id="246404.A0A507DQR8"/>
<feature type="region of interest" description="Disordered" evidence="1">
    <location>
        <begin position="1"/>
        <end position="23"/>
    </location>
</feature>
<dbReference type="EMBL" id="QEAP01000969">
    <property type="protein sequence ID" value="TPX53180.1"/>
    <property type="molecule type" value="Genomic_DNA"/>
</dbReference>
<feature type="region of interest" description="Disordered" evidence="1">
    <location>
        <begin position="82"/>
        <end position="147"/>
    </location>
</feature>
<sequence length="931" mass="98490">MNVLSNANAAHPNTNSNMNSNWSTPKEIRFSREALLARFNHEASPPSDLDPNLSIFSIAVLEPMANLPLTELEKKILSLGSVNSETGPRRNYSGRSVDDKGGYQRNIVSSRGGRGGSVRRASDRNLGRKNDGDTSPDRSTADLNVHDESSIVSDDKGILRSYLEKKGSGVDILGSGSFSSSPLRQPSTMSMDGGKSGVLSDIFGGLSIASDDPYSAFGNSSILTAETHQFSVGQRGTGVNTGLGGALIAPPGMVPDAVPSSWFYRDPMGNTQGPFSTDQMQDWYSKSFFSEDLPIKREKDLLYEPLSNLLSRFGRDRPFVDSDSFEYNTLVQQAEQNRFRLQSAAPGTPGLSQKDSAFGVGVASGYSPFTSVAPQRYNSTPTSFLGNDYVGGVTGVSRGVGGIRFGDVESLVAPQNWAAQGGRDSGINASYTPIRSATLGFSSFGAPDLAYGQPTNYGNTVLDSQHVQPAFSQFSVVPQFGSLQRGGSDVVASPTRSVGPSAWHSIQPVEPTPTEEFVEIPQETQFQTELKPEPVQVAIPRIPTPEPSKSPIAISPAKSVSAHAEVVEPEPTVAKQQKVKSKKSQPLKKAAAVSQVTASALSPTESFSEPASTPVEAAPLPVWGSGENTPKLSLKEIQELEQREFEHKERERARKAHVKMMAEAQALAEQGANSAIVAGGGTAWTAGQAATKPTLADIMAEEERQRKVQEAAAATVSGASSAGVVGGAKRYADYIAPSSGYVPPATVRTGLPPVSVTAVPKAAQSSGWNVVGKVQVKPAPTAVTPASAVTAKAPAPPKPYSEPAAPAVKAPSSRPVDGGPSAGFLQWTRQALKPLERSTTAGVKVDEFILILLMIPMNEPRTVSMICDDTLGGLTAIDPLKFAEEFMRRRRADASNDPAAYAPSSVETAGSRSNEGAANGFVVVQKKKGKK</sequence>
<feature type="region of interest" description="Disordered" evidence="1">
    <location>
        <begin position="563"/>
        <end position="629"/>
    </location>
</feature>
<dbReference type="InterPro" id="IPR003169">
    <property type="entry name" value="GYF"/>
</dbReference>
<keyword evidence="4" id="KW-1185">Reference proteome</keyword>
<evidence type="ECO:0000259" key="2">
    <source>
        <dbReference type="PROSITE" id="PS50829"/>
    </source>
</evidence>
<dbReference type="Pfam" id="PF02213">
    <property type="entry name" value="GYF"/>
    <property type="match status" value="1"/>
</dbReference>
<feature type="domain" description="GYF" evidence="2">
    <location>
        <begin position="259"/>
        <end position="307"/>
    </location>
</feature>
<feature type="compositionally biased region" description="Polar residues" evidence="1">
    <location>
        <begin position="594"/>
        <end position="611"/>
    </location>
</feature>
<feature type="compositionally biased region" description="Basic residues" evidence="1">
    <location>
        <begin position="577"/>
        <end position="586"/>
    </location>
</feature>
<organism evidence="3 4">
    <name type="scientific">Chytriomyces confervae</name>
    <dbReference type="NCBI Taxonomy" id="246404"/>
    <lineage>
        <taxon>Eukaryota</taxon>
        <taxon>Fungi</taxon>
        <taxon>Fungi incertae sedis</taxon>
        <taxon>Chytridiomycota</taxon>
        <taxon>Chytridiomycota incertae sedis</taxon>
        <taxon>Chytridiomycetes</taxon>
        <taxon>Chytridiales</taxon>
        <taxon>Chytriomycetaceae</taxon>
        <taxon>Chytriomyces</taxon>
    </lineage>
</organism>
<dbReference type="SUPFAM" id="SSF55277">
    <property type="entry name" value="GYF domain"/>
    <property type="match status" value="1"/>
</dbReference>
<feature type="compositionally biased region" description="Polar residues" evidence="1">
    <location>
        <begin position="905"/>
        <end position="914"/>
    </location>
</feature>
<evidence type="ECO:0000313" key="3">
    <source>
        <dbReference type="EMBL" id="TPX53180.1"/>
    </source>
</evidence>
<reference evidence="3 4" key="1">
    <citation type="journal article" date="2019" name="Sci. Rep.">
        <title>Comparative genomics of chytrid fungi reveal insights into the obligate biotrophic and pathogenic lifestyle of Synchytrium endobioticum.</title>
        <authorList>
            <person name="van de Vossenberg B.T.L.H."/>
            <person name="Warris S."/>
            <person name="Nguyen H.D.T."/>
            <person name="van Gent-Pelzer M.P.E."/>
            <person name="Joly D.L."/>
            <person name="van de Geest H.C."/>
            <person name="Bonants P.J.M."/>
            <person name="Smith D.S."/>
            <person name="Levesque C.A."/>
            <person name="van der Lee T.A.J."/>
        </authorList>
    </citation>
    <scope>NUCLEOTIDE SEQUENCE [LARGE SCALE GENOMIC DNA]</scope>
    <source>
        <strain evidence="3 4">CBS 675.73</strain>
    </source>
</reference>
<dbReference type="GO" id="GO:0005829">
    <property type="term" value="C:cytosol"/>
    <property type="evidence" value="ECO:0007669"/>
    <property type="project" value="TreeGrafter"/>
</dbReference>
<dbReference type="InterPro" id="IPR035445">
    <property type="entry name" value="GYF-like_dom_sf"/>
</dbReference>